<feature type="transmembrane region" description="Helical" evidence="5">
    <location>
        <begin position="102"/>
        <end position="121"/>
    </location>
</feature>
<dbReference type="InterPro" id="IPR036259">
    <property type="entry name" value="MFS_trans_sf"/>
</dbReference>
<feature type="domain" description="Major facilitator superfamily (MFS) profile" evidence="6">
    <location>
        <begin position="66"/>
        <end position="566"/>
    </location>
</feature>
<dbReference type="EMBL" id="ML975486">
    <property type="protein sequence ID" value="KAF1828905.1"/>
    <property type="molecule type" value="Genomic_DNA"/>
</dbReference>
<keyword evidence="8" id="KW-1185">Reference proteome</keyword>
<feature type="transmembrane region" description="Helical" evidence="5">
    <location>
        <begin position="220"/>
        <end position="244"/>
    </location>
</feature>
<name>A0A6A5JWE9_9PLEO</name>
<dbReference type="Gene3D" id="1.20.1720.10">
    <property type="entry name" value="Multidrug resistance protein D"/>
    <property type="match status" value="1"/>
</dbReference>
<evidence type="ECO:0000256" key="5">
    <source>
        <dbReference type="SAM" id="Phobius"/>
    </source>
</evidence>
<keyword evidence="3 5" id="KW-1133">Transmembrane helix</keyword>
<feature type="transmembrane region" description="Helical" evidence="5">
    <location>
        <begin position="290"/>
        <end position="315"/>
    </location>
</feature>
<feature type="transmembrane region" description="Helical" evidence="5">
    <location>
        <begin position="470"/>
        <end position="494"/>
    </location>
</feature>
<dbReference type="PANTHER" id="PTHR23501:SF43">
    <property type="entry name" value="MULTIDRUG TRANSPORTER, PUTATIVE (AFU_ORTHOLOGUE AFUA_6G03040)-RELATED"/>
    <property type="match status" value="1"/>
</dbReference>
<gene>
    <name evidence="7" type="ORF">BDW02DRAFT_592973</name>
</gene>
<dbReference type="OrthoDB" id="440553at2759"/>
<feature type="transmembrane region" description="Helical" evidence="5">
    <location>
        <begin position="133"/>
        <end position="159"/>
    </location>
</feature>
<dbReference type="Proteomes" id="UP000800040">
    <property type="component" value="Unassembled WGS sequence"/>
</dbReference>
<feature type="transmembrane region" description="Helical" evidence="5">
    <location>
        <begin position="546"/>
        <end position="562"/>
    </location>
</feature>
<accession>A0A6A5JWE9</accession>
<feature type="transmembrane region" description="Helical" evidence="5">
    <location>
        <begin position="406"/>
        <end position="426"/>
    </location>
</feature>
<evidence type="ECO:0000256" key="1">
    <source>
        <dbReference type="ARBA" id="ARBA00004141"/>
    </source>
</evidence>
<evidence type="ECO:0000256" key="2">
    <source>
        <dbReference type="ARBA" id="ARBA00022692"/>
    </source>
</evidence>
<dbReference type="InterPro" id="IPR011701">
    <property type="entry name" value="MFS"/>
</dbReference>
<feature type="transmembrane region" description="Helical" evidence="5">
    <location>
        <begin position="438"/>
        <end position="463"/>
    </location>
</feature>
<dbReference type="InterPro" id="IPR020846">
    <property type="entry name" value="MFS_dom"/>
</dbReference>
<sequence>MEATCHDKSEVGGLAACPNTEKESGTIEVVAESDRPDKVALPADSNNNCNNTFHTMKTNVETTETRPKVYHTGWRLNVLTAGLQLSAPLVSIVSALDGFDRSGWVVTSYFLTYTGFLIIYAKLSDILGCKLMLLVAITIFTVFSIACGLSNSMLLLIVFRAFQGIGGSGIYAFSTIMVPLMVPPEKYATYIAVVTSVFAFSSVLGPILGGAITDNSTWRWVFFFNGPGGALAAMLIYFAIPFGFPFGESTRFFHSMISMRTWKRIDIFGAFVSLAASILLVFALQQGGVIYPWGGGAIVSVFVMSAVGWIVFVLWERHLSCRNTACEPIFPWRLAHNRFFLGLLLNGFLTGFPFMAAIINIPQRLQTVNATTAIGAGLRLLPLLLLSPVASASAGFLVSKLRIPPLFLLIVGACLQTIGVGLFSSIDSQSLEIPNDQYGYQVIMGFGFGFSLSVILMMAPLVVQQNDMALAIGSVTQIRVLGGTIGLAICSALLNNHIQADASKFLSVQQVAALLESFSAINQLPLELQLEVRRVYATGYSQQMRVMLYFCIVCLLSLALLVEKKQRKFTPPPNGMGKAGKGGSGLGGVQRSGYIIQVSYLSDYPMKIFTP</sequence>
<dbReference type="AlphaFoldDB" id="A0A6A5JWE9"/>
<dbReference type="PANTHER" id="PTHR23501">
    <property type="entry name" value="MAJOR FACILITATOR SUPERFAMILY"/>
    <property type="match status" value="1"/>
</dbReference>
<dbReference type="GO" id="GO:0022857">
    <property type="term" value="F:transmembrane transporter activity"/>
    <property type="evidence" value="ECO:0007669"/>
    <property type="project" value="InterPro"/>
</dbReference>
<protein>
    <submittedName>
        <fullName evidence="7">MFS general substrate transporter</fullName>
    </submittedName>
</protein>
<evidence type="ECO:0000313" key="7">
    <source>
        <dbReference type="EMBL" id="KAF1828905.1"/>
    </source>
</evidence>
<comment type="subcellular location">
    <subcellularLocation>
        <location evidence="1">Membrane</location>
        <topology evidence="1">Multi-pass membrane protein</topology>
    </subcellularLocation>
</comment>
<dbReference type="Pfam" id="PF07690">
    <property type="entry name" value="MFS_1"/>
    <property type="match status" value="1"/>
</dbReference>
<feature type="transmembrane region" description="Helical" evidence="5">
    <location>
        <begin position="189"/>
        <end position="208"/>
    </location>
</feature>
<dbReference type="SUPFAM" id="SSF103473">
    <property type="entry name" value="MFS general substrate transporter"/>
    <property type="match status" value="1"/>
</dbReference>
<keyword evidence="4 5" id="KW-0472">Membrane</keyword>
<feature type="transmembrane region" description="Helical" evidence="5">
    <location>
        <begin position="165"/>
        <end position="182"/>
    </location>
</feature>
<feature type="transmembrane region" description="Helical" evidence="5">
    <location>
        <begin position="76"/>
        <end position="96"/>
    </location>
</feature>
<evidence type="ECO:0000256" key="4">
    <source>
        <dbReference type="ARBA" id="ARBA00023136"/>
    </source>
</evidence>
<evidence type="ECO:0000259" key="6">
    <source>
        <dbReference type="PROSITE" id="PS50850"/>
    </source>
</evidence>
<feature type="transmembrane region" description="Helical" evidence="5">
    <location>
        <begin position="339"/>
        <end position="361"/>
    </location>
</feature>
<proteinExistence type="predicted"/>
<dbReference type="GO" id="GO:0005886">
    <property type="term" value="C:plasma membrane"/>
    <property type="evidence" value="ECO:0007669"/>
    <property type="project" value="TreeGrafter"/>
</dbReference>
<evidence type="ECO:0000313" key="8">
    <source>
        <dbReference type="Proteomes" id="UP000800040"/>
    </source>
</evidence>
<dbReference type="PROSITE" id="PS50850">
    <property type="entry name" value="MFS"/>
    <property type="match status" value="1"/>
</dbReference>
<organism evidence="7 8">
    <name type="scientific">Decorospora gaudefroyi</name>
    <dbReference type="NCBI Taxonomy" id="184978"/>
    <lineage>
        <taxon>Eukaryota</taxon>
        <taxon>Fungi</taxon>
        <taxon>Dikarya</taxon>
        <taxon>Ascomycota</taxon>
        <taxon>Pezizomycotina</taxon>
        <taxon>Dothideomycetes</taxon>
        <taxon>Pleosporomycetidae</taxon>
        <taxon>Pleosporales</taxon>
        <taxon>Pleosporineae</taxon>
        <taxon>Pleosporaceae</taxon>
        <taxon>Decorospora</taxon>
    </lineage>
</organism>
<feature type="transmembrane region" description="Helical" evidence="5">
    <location>
        <begin position="265"/>
        <end position="284"/>
    </location>
</feature>
<evidence type="ECO:0000256" key="3">
    <source>
        <dbReference type="ARBA" id="ARBA00022989"/>
    </source>
</evidence>
<feature type="transmembrane region" description="Helical" evidence="5">
    <location>
        <begin position="381"/>
        <end position="399"/>
    </location>
</feature>
<keyword evidence="2 5" id="KW-0812">Transmembrane</keyword>
<reference evidence="7" key="1">
    <citation type="submission" date="2020-01" db="EMBL/GenBank/DDBJ databases">
        <authorList>
            <consortium name="DOE Joint Genome Institute"/>
            <person name="Haridas S."/>
            <person name="Albert R."/>
            <person name="Binder M."/>
            <person name="Bloem J."/>
            <person name="Labutti K."/>
            <person name="Salamov A."/>
            <person name="Andreopoulos B."/>
            <person name="Baker S.E."/>
            <person name="Barry K."/>
            <person name="Bills G."/>
            <person name="Bluhm B.H."/>
            <person name="Cannon C."/>
            <person name="Castanera R."/>
            <person name="Culley D.E."/>
            <person name="Daum C."/>
            <person name="Ezra D."/>
            <person name="Gonzalez J.B."/>
            <person name="Henrissat B."/>
            <person name="Kuo A."/>
            <person name="Liang C."/>
            <person name="Lipzen A."/>
            <person name="Lutzoni F."/>
            <person name="Magnuson J."/>
            <person name="Mondo S."/>
            <person name="Nolan M."/>
            <person name="Ohm R."/>
            <person name="Pangilinan J."/>
            <person name="Park H.-J."/>
            <person name="Ramirez L."/>
            <person name="Alfaro M."/>
            <person name="Sun H."/>
            <person name="Tritt A."/>
            <person name="Yoshinaga Y."/>
            <person name="Zwiers L.-H."/>
            <person name="Turgeon B.G."/>
            <person name="Goodwin S.B."/>
            <person name="Spatafora J.W."/>
            <person name="Crous P.W."/>
            <person name="Grigoriev I.V."/>
        </authorList>
    </citation>
    <scope>NUCLEOTIDE SEQUENCE</scope>
    <source>
        <strain evidence="7">P77</strain>
    </source>
</reference>